<evidence type="ECO:0000256" key="3">
    <source>
        <dbReference type="ARBA" id="ARBA00022679"/>
    </source>
</evidence>
<dbReference type="Pfam" id="PF06990">
    <property type="entry name" value="Gal-3-0_sulfotr"/>
    <property type="match status" value="1"/>
</dbReference>
<comment type="subcellular location">
    <subcellularLocation>
        <location evidence="1">Golgi apparatus membrane</location>
        <topology evidence="1">Single-pass type II membrane protein</topology>
    </subcellularLocation>
</comment>
<organism evidence="11 12">
    <name type="scientific">Leptobrachium leishanense</name>
    <name type="common">Leishan spiny toad</name>
    <dbReference type="NCBI Taxonomy" id="445787"/>
    <lineage>
        <taxon>Eukaryota</taxon>
        <taxon>Metazoa</taxon>
        <taxon>Chordata</taxon>
        <taxon>Craniata</taxon>
        <taxon>Vertebrata</taxon>
        <taxon>Euteleostomi</taxon>
        <taxon>Amphibia</taxon>
        <taxon>Batrachia</taxon>
        <taxon>Anura</taxon>
        <taxon>Pelobatoidea</taxon>
        <taxon>Megophryidae</taxon>
        <taxon>Leptobrachium</taxon>
    </lineage>
</organism>
<dbReference type="Ensembl" id="ENSLLET00000014636.1">
    <property type="protein sequence ID" value="ENSLLEP00000014083.1"/>
    <property type="gene ID" value="ENSLLEG00000008929.1"/>
</dbReference>
<dbReference type="AlphaFoldDB" id="A0A8C5PCF6"/>
<feature type="transmembrane region" description="Helical" evidence="10">
    <location>
        <begin position="12"/>
        <end position="34"/>
    </location>
</feature>
<evidence type="ECO:0000256" key="1">
    <source>
        <dbReference type="ARBA" id="ARBA00004323"/>
    </source>
</evidence>
<dbReference type="InterPro" id="IPR027417">
    <property type="entry name" value="P-loop_NTPase"/>
</dbReference>
<keyword evidence="5" id="KW-0735">Signal-anchor</keyword>
<dbReference type="GO" id="GO:0000139">
    <property type="term" value="C:Golgi membrane"/>
    <property type="evidence" value="ECO:0007669"/>
    <property type="project" value="UniProtKB-SubCell"/>
</dbReference>
<protein>
    <submittedName>
        <fullName evidence="11">Galactose-3-O-sulfotransferase 4</fullName>
    </submittedName>
</protein>
<evidence type="ECO:0000256" key="2">
    <source>
        <dbReference type="ARBA" id="ARBA00008124"/>
    </source>
</evidence>
<evidence type="ECO:0000256" key="4">
    <source>
        <dbReference type="ARBA" id="ARBA00022692"/>
    </source>
</evidence>
<evidence type="ECO:0000256" key="5">
    <source>
        <dbReference type="ARBA" id="ARBA00022968"/>
    </source>
</evidence>
<keyword evidence="6 10" id="KW-1133">Transmembrane helix</keyword>
<keyword evidence="4 10" id="KW-0812">Transmembrane</keyword>
<dbReference type="GeneTree" id="ENSGT00950000182923"/>
<dbReference type="PANTHER" id="PTHR14647">
    <property type="entry name" value="GALACTOSE-3-O-SULFOTRANSFERASE"/>
    <property type="match status" value="1"/>
</dbReference>
<dbReference type="SUPFAM" id="SSF52540">
    <property type="entry name" value="P-loop containing nucleoside triphosphate hydrolases"/>
    <property type="match status" value="1"/>
</dbReference>
<evidence type="ECO:0000256" key="8">
    <source>
        <dbReference type="ARBA" id="ARBA00023136"/>
    </source>
</evidence>
<dbReference type="Proteomes" id="UP000694569">
    <property type="component" value="Unplaced"/>
</dbReference>
<evidence type="ECO:0000256" key="10">
    <source>
        <dbReference type="SAM" id="Phobius"/>
    </source>
</evidence>
<evidence type="ECO:0000313" key="11">
    <source>
        <dbReference type="Ensembl" id="ENSLLEP00000014083.1"/>
    </source>
</evidence>
<proteinExistence type="inferred from homology"/>
<dbReference type="Gene3D" id="3.40.50.300">
    <property type="entry name" value="P-loop containing nucleotide triphosphate hydrolases"/>
    <property type="match status" value="1"/>
</dbReference>
<keyword evidence="7" id="KW-0333">Golgi apparatus</keyword>
<dbReference type="InterPro" id="IPR009729">
    <property type="entry name" value="Gal-3-0_sulfotransfrase"/>
</dbReference>
<reference evidence="11" key="1">
    <citation type="submission" date="2025-08" db="UniProtKB">
        <authorList>
            <consortium name="Ensembl"/>
        </authorList>
    </citation>
    <scope>IDENTIFICATION</scope>
</reference>
<dbReference type="GO" id="GO:0009247">
    <property type="term" value="P:glycolipid biosynthetic process"/>
    <property type="evidence" value="ECO:0007669"/>
    <property type="project" value="InterPro"/>
</dbReference>
<evidence type="ECO:0000313" key="12">
    <source>
        <dbReference type="Proteomes" id="UP000694569"/>
    </source>
</evidence>
<keyword evidence="12" id="KW-1185">Reference proteome</keyword>
<sequence length="407" mass="47260">MRLLQMCRIHVLGLGLVVIMAVGLTIQLLGIHFLKRTHQNISVVQPVSSSPPRTCHPKQHIVFLKTHKTAGSTILNVLHRYGDRNGLVFALPFKYQFNYPNLFHSRRVKGFTAPIRPMYDILCHHMRFNLPEVRKVMPPDSFYFTILRDPATMAESSFSYYRSVSSAFKKCPSFQAFIANPTRYYKPGERSNHYARNLLWFDLGFNPDAPFTEPLARAGSRAMEKTFNLVLLAEHFDESMILLKEELCWELDDVVSFKLNIRAASKPLERSEVERLRAWNALDWYLYRYFNRTFWDKVQKFGVTRMANEVKKLKERKQQLAEMCLASSEPVKAEDIKDEAIKPFQFGQDKIMGWAIRKDLRPNDRSRCVQMVTPELQYKDLLDARQFPGGSWNGSDLELTPGKIVGR</sequence>
<evidence type="ECO:0000256" key="9">
    <source>
        <dbReference type="ARBA" id="ARBA00023180"/>
    </source>
</evidence>
<keyword evidence="9" id="KW-0325">Glycoprotein</keyword>
<evidence type="ECO:0000256" key="6">
    <source>
        <dbReference type="ARBA" id="ARBA00022989"/>
    </source>
</evidence>
<reference evidence="11" key="2">
    <citation type="submission" date="2025-09" db="UniProtKB">
        <authorList>
            <consortium name="Ensembl"/>
        </authorList>
    </citation>
    <scope>IDENTIFICATION</scope>
</reference>
<evidence type="ECO:0000256" key="7">
    <source>
        <dbReference type="ARBA" id="ARBA00023034"/>
    </source>
</evidence>
<comment type="similarity">
    <text evidence="2">Belongs to the galactose-3-O-sulfotransferase family.</text>
</comment>
<keyword evidence="8 10" id="KW-0472">Membrane</keyword>
<keyword evidence="3" id="KW-0808">Transferase</keyword>
<dbReference type="OrthoDB" id="514299at2759"/>
<name>A0A8C5PCF6_9ANUR</name>
<accession>A0A8C5PCF6</accession>
<dbReference type="GO" id="GO:0001733">
    <property type="term" value="F:galactosylceramide sulfotransferase activity"/>
    <property type="evidence" value="ECO:0007669"/>
    <property type="project" value="InterPro"/>
</dbReference>
<gene>
    <name evidence="11" type="primary">GAL3ST4</name>
</gene>
<dbReference type="PANTHER" id="PTHR14647:SF57">
    <property type="entry name" value="GALACTOSE-3-O-SULFOTRANSFERASE 4"/>
    <property type="match status" value="1"/>
</dbReference>